<evidence type="ECO:0000313" key="2">
    <source>
        <dbReference type="EMBL" id="MBK0402423.1"/>
    </source>
</evidence>
<dbReference type="Proteomes" id="UP000644147">
    <property type="component" value="Unassembled WGS sequence"/>
</dbReference>
<reference evidence="2 3" key="1">
    <citation type="submission" date="2020-12" db="EMBL/GenBank/DDBJ databases">
        <title>Bacterial novel species Adhaeribacter sp. BT258 isolated from soil.</title>
        <authorList>
            <person name="Jung H.-Y."/>
        </authorList>
    </citation>
    <scope>NUCLEOTIDE SEQUENCE [LARGE SCALE GENOMIC DNA]</scope>
    <source>
        <strain evidence="2 3">BT258</strain>
    </source>
</reference>
<dbReference type="Pfam" id="PF08818">
    <property type="entry name" value="DUF1801"/>
    <property type="match status" value="1"/>
</dbReference>
<dbReference type="RefSeq" id="WP_200505168.1">
    <property type="nucleotide sequence ID" value="NZ_JAEHFX010000002.1"/>
</dbReference>
<dbReference type="SUPFAM" id="SSF159888">
    <property type="entry name" value="YdhG-like"/>
    <property type="match status" value="1"/>
</dbReference>
<dbReference type="InterPro" id="IPR014922">
    <property type="entry name" value="YdhG-like"/>
</dbReference>
<evidence type="ECO:0000313" key="3">
    <source>
        <dbReference type="Proteomes" id="UP000644147"/>
    </source>
</evidence>
<protein>
    <submittedName>
        <fullName evidence="2">DUF1801 domain-containing protein</fullName>
    </submittedName>
</protein>
<proteinExistence type="predicted"/>
<comment type="caution">
    <text evidence="2">The sequence shown here is derived from an EMBL/GenBank/DDBJ whole genome shotgun (WGS) entry which is preliminary data.</text>
</comment>
<keyword evidence="3" id="KW-1185">Reference proteome</keyword>
<gene>
    <name evidence="2" type="ORF">I5M27_05465</name>
</gene>
<sequence>MADLTVEQYISQQTEPQQMLLNALHQFIKKTAPELQESIKWGFPSYAGKSNVCYLAAQKNHVNLGFYEGGLLPDAGKLLEGTGAKMRHVKVRSLNEIAEKPLAELIREAVAFQHK</sequence>
<organism evidence="2 3">
    <name type="scientific">Adhaeribacter terrigena</name>
    <dbReference type="NCBI Taxonomy" id="2793070"/>
    <lineage>
        <taxon>Bacteria</taxon>
        <taxon>Pseudomonadati</taxon>
        <taxon>Bacteroidota</taxon>
        <taxon>Cytophagia</taxon>
        <taxon>Cytophagales</taxon>
        <taxon>Hymenobacteraceae</taxon>
        <taxon>Adhaeribacter</taxon>
    </lineage>
</organism>
<name>A0ABS1C1D0_9BACT</name>
<accession>A0ABS1C1D0</accession>
<evidence type="ECO:0000259" key="1">
    <source>
        <dbReference type="Pfam" id="PF08818"/>
    </source>
</evidence>
<feature type="domain" description="YdhG-like" evidence="1">
    <location>
        <begin position="19"/>
        <end position="110"/>
    </location>
</feature>
<dbReference type="EMBL" id="JAEHFX010000002">
    <property type="protein sequence ID" value="MBK0402423.1"/>
    <property type="molecule type" value="Genomic_DNA"/>
</dbReference>
<dbReference type="Gene3D" id="3.90.1150.200">
    <property type="match status" value="1"/>
</dbReference>